<dbReference type="Proteomes" id="UP000030706">
    <property type="component" value="Unassembled WGS sequence"/>
</dbReference>
<dbReference type="EMBL" id="KL584987">
    <property type="protein sequence ID" value="KEQ82562.1"/>
    <property type="molecule type" value="Genomic_DNA"/>
</dbReference>
<sequence length="72" mass="8650">MPRNLKIIWLRNLYSSQIWQKPPIEQLIHNHAPYWASKAEVRAGWHQSSDHIRHVTVDYIAAGWKETVHIYY</sequence>
<accession>A0A074XKM2</accession>
<keyword evidence="2" id="KW-1185">Reference proteome</keyword>
<dbReference type="GeneID" id="40746258"/>
<dbReference type="RefSeq" id="XP_029758749.1">
    <property type="nucleotide sequence ID" value="XM_029903952.1"/>
</dbReference>
<dbReference type="HOGENOM" id="CLU_2721807_0_0_1"/>
<name>A0A074XKM2_AURPU</name>
<gene>
    <name evidence="1" type="ORF">M438DRAFT_337080</name>
</gene>
<evidence type="ECO:0000313" key="2">
    <source>
        <dbReference type="Proteomes" id="UP000030706"/>
    </source>
</evidence>
<protein>
    <submittedName>
        <fullName evidence="1">Uncharacterized protein</fullName>
    </submittedName>
</protein>
<organism evidence="1 2">
    <name type="scientific">Aureobasidium pullulans EXF-150</name>
    <dbReference type="NCBI Taxonomy" id="1043002"/>
    <lineage>
        <taxon>Eukaryota</taxon>
        <taxon>Fungi</taxon>
        <taxon>Dikarya</taxon>
        <taxon>Ascomycota</taxon>
        <taxon>Pezizomycotina</taxon>
        <taxon>Dothideomycetes</taxon>
        <taxon>Dothideomycetidae</taxon>
        <taxon>Dothideales</taxon>
        <taxon>Saccotheciaceae</taxon>
        <taxon>Aureobasidium</taxon>
    </lineage>
</organism>
<reference evidence="1 2" key="1">
    <citation type="journal article" date="2014" name="BMC Genomics">
        <title>Genome sequencing of four Aureobasidium pullulans varieties: biotechnological potential, stress tolerance, and description of new species.</title>
        <authorList>
            <person name="Gostin Ar C."/>
            <person name="Ohm R.A."/>
            <person name="Kogej T."/>
            <person name="Sonjak S."/>
            <person name="Turk M."/>
            <person name="Zajc J."/>
            <person name="Zalar P."/>
            <person name="Grube M."/>
            <person name="Sun H."/>
            <person name="Han J."/>
            <person name="Sharma A."/>
            <person name="Chiniquy J."/>
            <person name="Ngan C.Y."/>
            <person name="Lipzen A."/>
            <person name="Barry K."/>
            <person name="Grigoriev I.V."/>
            <person name="Gunde-Cimerman N."/>
        </authorList>
    </citation>
    <scope>NUCLEOTIDE SEQUENCE [LARGE SCALE GENOMIC DNA]</scope>
    <source>
        <strain evidence="1 2">EXF-150</strain>
    </source>
</reference>
<proteinExistence type="predicted"/>
<evidence type="ECO:0000313" key="1">
    <source>
        <dbReference type="EMBL" id="KEQ82562.1"/>
    </source>
</evidence>
<dbReference type="AlphaFoldDB" id="A0A074XKM2"/>